<organism evidence="2 3">
    <name type="scientific">Solanum pennellii</name>
    <name type="common">Tomato</name>
    <name type="synonym">Lycopersicon pennellii</name>
    <dbReference type="NCBI Taxonomy" id="28526"/>
    <lineage>
        <taxon>Eukaryota</taxon>
        <taxon>Viridiplantae</taxon>
        <taxon>Streptophyta</taxon>
        <taxon>Embryophyta</taxon>
        <taxon>Tracheophyta</taxon>
        <taxon>Spermatophyta</taxon>
        <taxon>Magnoliopsida</taxon>
        <taxon>eudicotyledons</taxon>
        <taxon>Gunneridae</taxon>
        <taxon>Pentapetalae</taxon>
        <taxon>asterids</taxon>
        <taxon>lamiids</taxon>
        <taxon>Solanales</taxon>
        <taxon>Solanaceae</taxon>
        <taxon>Solanoideae</taxon>
        <taxon>Solaneae</taxon>
        <taxon>Solanum</taxon>
        <taxon>Solanum subgen. Lycopersicon</taxon>
    </lineage>
</organism>
<evidence type="ECO:0000313" key="3">
    <source>
        <dbReference type="RefSeq" id="XP_027775001.1"/>
    </source>
</evidence>
<gene>
    <name evidence="3" type="primary">LOC114078383</name>
</gene>
<accession>A0ABM1VGY3</accession>
<feature type="compositionally biased region" description="Polar residues" evidence="1">
    <location>
        <begin position="73"/>
        <end position="83"/>
    </location>
</feature>
<reference evidence="2" key="1">
    <citation type="journal article" date="2014" name="Nat. Genet.">
        <title>The genome of the stress-tolerant wild tomato species Solanum pennellii.</title>
        <authorList>
            <person name="Bolger A."/>
            <person name="Scossa F."/>
            <person name="Bolger M.E."/>
            <person name="Lanz C."/>
            <person name="Maumus F."/>
            <person name="Tohge T."/>
            <person name="Quesneville H."/>
            <person name="Alseekh S."/>
            <person name="Sorensen I."/>
            <person name="Lichtenstein G."/>
            <person name="Fich E.A."/>
            <person name="Conte M."/>
            <person name="Keller H."/>
            <person name="Schneeberger K."/>
            <person name="Schwacke R."/>
            <person name="Ofner I."/>
            <person name="Vrebalov J."/>
            <person name="Xu Y."/>
            <person name="Osorio S."/>
            <person name="Aflitos S.A."/>
            <person name="Schijlen E."/>
            <person name="Jimenez-Gomez J.M."/>
            <person name="Ryngajllo M."/>
            <person name="Kimura S."/>
            <person name="Kumar R."/>
            <person name="Koenig D."/>
            <person name="Headland L.R."/>
            <person name="Maloof J.N."/>
            <person name="Sinha N."/>
            <person name="van Ham R.C."/>
            <person name="Lankhorst R.K."/>
            <person name="Mao L."/>
            <person name="Vogel A."/>
            <person name="Arsova B."/>
            <person name="Panstruga R."/>
            <person name="Fei Z."/>
            <person name="Rose J.K."/>
            <person name="Zamir D."/>
            <person name="Carrari F."/>
            <person name="Giovannoni J.J."/>
            <person name="Weigel D."/>
            <person name="Usadel B."/>
            <person name="Fernie A.R."/>
        </authorList>
    </citation>
    <scope>NUCLEOTIDE SEQUENCE [LARGE SCALE GENOMIC DNA]</scope>
    <source>
        <strain evidence="2">cv. LA0716</strain>
    </source>
</reference>
<feature type="compositionally biased region" description="Acidic residues" evidence="1">
    <location>
        <begin position="87"/>
        <end position="117"/>
    </location>
</feature>
<feature type="region of interest" description="Disordered" evidence="1">
    <location>
        <begin position="1"/>
        <end position="152"/>
    </location>
</feature>
<name>A0ABM1VGY3_SOLPN</name>
<evidence type="ECO:0000256" key="1">
    <source>
        <dbReference type="SAM" id="MobiDB-lite"/>
    </source>
</evidence>
<sequence length="152" mass="17276">MSKDVPLTQVKKMESGDDFVSKRRTRQQSLKHMVEIVEKRDELSQSGDSTNGRKRKKMENSGVENNGRRKFSRGTSEYLTKQSCVEEVSDDDDSSSEETGPDPDVDVDIVEEEEGSDPDVVIVAEEEEEELEEDEDEETDPDATSYYKSEIE</sequence>
<keyword evidence="2" id="KW-1185">Reference proteome</keyword>
<feature type="compositionally biased region" description="Acidic residues" evidence="1">
    <location>
        <begin position="124"/>
        <end position="141"/>
    </location>
</feature>
<feature type="compositionally biased region" description="Basic and acidic residues" evidence="1">
    <location>
        <begin position="11"/>
        <end position="21"/>
    </location>
</feature>
<reference evidence="3" key="2">
    <citation type="submission" date="2025-08" db="UniProtKB">
        <authorList>
            <consortium name="RefSeq"/>
        </authorList>
    </citation>
    <scope>IDENTIFICATION</scope>
</reference>
<dbReference type="Proteomes" id="UP000694930">
    <property type="component" value="Chromosome 8"/>
</dbReference>
<feature type="compositionally biased region" description="Basic and acidic residues" evidence="1">
    <location>
        <begin position="32"/>
        <end position="43"/>
    </location>
</feature>
<dbReference type="RefSeq" id="XP_027775001.1">
    <property type="nucleotide sequence ID" value="XM_027919200.1"/>
</dbReference>
<proteinExistence type="predicted"/>
<evidence type="ECO:0000313" key="2">
    <source>
        <dbReference type="Proteomes" id="UP000694930"/>
    </source>
</evidence>
<dbReference type="GeneID" id="114078383"/>
<protein>
    <submittedName>
        <fullName evidence="3">Acidic leucine-rich nuclear phosphoprotein 32 family member B-like</fullName>
    </submittedName>
</protein>